<dbReference type="Gene3D" id="3.60.10.10">
    <property type="entry name" value="Endonuclease/exonuclease/phosphatase"/>
    <property type="match status" value="1"/>
</dbReference>
<feature type="compositionally biased region" description="Basic and acidic residues" evidence="1">
    <location>
        <begin position="426"/>
        <end position="440"/>
    </location>
</feature>
<keyword evidence="2" id="KW-0472">Membrane</keyword>
<dbReference type="STRING" id="131112.SAMN04489737_1058"/>
<reference evidence="6" key="1">
    <citation type="submission" date="2016-10" db="EMBL/GenBank/DDBJ databases">
        <authorList>
            <person name="Varghese N."/>
            <person name="Submissions S."/>
        </authorList>
    </citation>
    <scope>NUCLEOTIDE SEQUENCE [LARGE SCALE GENOMIC DNA]</scope>
    <source>
        <strain evidence="6">DSM 10002</strain>
    </source>
</reference>
<protein>
    <submittedName>
        <fullName evidence="5">LPXTG-motif cell wall anchor domain-containing protein</fullName>
    </submittedName>
</protein>
<accession>A0A1H2LHW0</accession>
<dbReference type="RefSeq" id="WP_091280711.1">
    <property type="nucleotide sequence ID" value="NZ_LT629804.1"/>
</dbReference>
<feature type="compositionally biased region" description="Low complexity" evidence="1">
    <location>
        <begin position="408"/>
        <end position="423"/>
    </location>
</feature>
<dbReference type="NCBIfam" id="TIGR01167">
    <property type="entry name" value="LPXTG_anchor"/>
    <property type="match status" value="1"/>
</dbReference>
<dbReference type="OrthoDB" id="292013at2"/>
<feature type="region of interest" description="Disordered" evidence="1">
    <location>
        <begin position="403"/>
        <end position="447"/>
    </location>
</feature>
<organism evidence="5 6">
    <name type="scientific">Arcanobacterium phocae</name>
    <dbReference type="NCBI Taxonomy" id="131112"/>
    <lineage>
        <taxon>Bacteria</taxon>
        <taxon>Bacillati</taxon>
        <taxon>Actinomycetota</taxon>
        <taxon>Actinomycetes</taxon>
        <taxon>Actinomycetales</taxon>
        <taxon>Actinomycetaceae</taxon>
        <taxon>Arcanobacterium</taxon>
    </lineage>
</organism>
<keyword evidence="3" id="KW-0732">Signal</keyword>
<gene>
    <name evidence="5" type="ORF">SAMN04489737_1058</name>
</gene>
<dbReference type="InterPro" id="IPR005135">
    <property type="entry name" value="Endo/exonuclease/phosphatase"/>
</dbReference>
<proteinExistence type="predicted"/>
<sequence length="481" mass="52892">MKKHRLITASVSALALSLSASPASAAEDATHSLKIATFNASLNRDSAGELLQDLATPGNQQANNAAETIQHVNPDIILINEFDYDADHRAVNLFRENYLEVSINGSIPVQYPYAWTGPVNTGVSSGYDLNNNGKTDDPDDGWGYGKFPGQYGLVVYSKYPIKTEQVRTFQHFLWKDMPHALLPENEDGTSWYSDEVLSKFPLSSKTHADIPVDVDGTTIHVLADHPTPPIDGKGPERRNSRRNFDEIRMWADYVSGKADYLYDDNGVHGGLDLDANFVILGDHNSDPYDGNSWPGAIAQLLDNPRIVDTQPTSDGGATESALQAGVNISHRSDPKYDTADFNDNGHPGNLRVDYVLPNAGTTVEEAHVFWPKRDDALFRLTGLYPFPTSDHRLVWAQLRFPTAPPAAQPQQQPNQQQSNNKPQSHSRHELLSSDKQDKQAVSKRSPQQLAKTGIPFNLLVVTGLAAALVSAGTLIVRKRRA</sequence>
<feature type="domain" description="Endonuclease/exonuclease/phosphatase" evidence="4">
    <location>
        <begin position="37"/>
        <end position="391"/>
    </location>
</feature>
<evidence type="ECO:0000313" key="5">
    <source>
        <dbReference type="EMBL" id="SDU79976.1"/>
    </source>
</evidence>
<feature type="signal peptide" evidence="3">
    <location>
        <begin position="1"/>
        <end position="25"/>
    </location>
</feature>
<keyword evidence="2" id="KW-0812">Transmembrane</keyword>
<name>A0A1H2LHW0_9ACTO</name>
<dbReference type="GeneID" id="65344796"/>
<dbReference type="EMBL" id="LT629804">
    <property type="protein sequence ID" value="SDU79976.1"/>
    <property type="molecule type" value="Genomic_DNA"/>
</dbReference>
<dbReference type="Pfam" id="PF03372">
    <property type="entry name" value="Exo_endo_phos"/>
    <property type="match status" value="1"/>
</dbReference>
<evidence type="ECO:0000313" key="6">
    <source>
        <dbReference type="Proteomes" id="UP000214355"/>
    </source>
</evidence>
<dbReference type="AlphaFoldDB" id="A0A1H2LHW0"/>
<evidence type="ECO:0000259" key="4">
    <source>
        <dbReference type="Pfam" id="PF03372"/>
    </source>
</evidence>
<dbReference type="SUPFAM" id="SSF56219">
    <property type="entry name" value="DNase I-like"/>
    <property type="match status" value="1"/>
</dbReference>
<evidence type="ECO:0000256" key="3">
    <source>
        <dbReference type="SAM" id="SignalP"/>
    </source>
</evidence>
<feature type="transmembrane region" description="Helical" evidence="2">
    <location>
        <begin position="454"/>
        <end position="476"/>
    </location>
</feature>
<dbReference type="Proteomes" id="UP000214355">
    <property type="component" value="Chromosome I"/>
</dbReference>
<evidence type="ECO:0000256" key="1">
    <source>
        <dbReference type="SAM" id="MobiDB-lite"/>
    </source>
</evidence>
<dbReference type="GO" id="GO:0003824">
    <property type="term" value="F:catalytic activity"/>
    <property type="evidence" value="ECO:0007669"/>
    <property type="project" value="InterPro"/>
</dbReference>
<feature type="chain" id="PRO_5009279380" evidence="3">
    <location>
        <begin position="26"/>
        <end position="481"/>
    </location>
</feature>
<keyword evidence="2" id="KW-1133">Transmembrane helix</keyword>
<evidence type="ECO:0000256" key="2">
    <source>
        <dbReference type="SAM" id="Phobius"/>
    </source>
</evidence>
<keyword evidence="6" id="KW-1185">Reference proteome</keyword>
<dbReference type="InterPro" id="IPR036691">
    <property type="entry name" value="Endo/exonu/phosph_ase_sf"/>
</dbReference>